<proteinExistence type="predicted"/>
<organism evidence="1 2">
    <name type="scientific">Gemmobacter aquaticus</name>
    <dbReference type="NCBI Taxonomy" id="490185"/>
    <lineage>
        <taxon>Bacteria</taxon>
        <taxon>Pseudomonadati</taxon>
        <taxon>Pseudomonadota</taxon>
        <taxon>Alphaproteobacteria</taxon>
        <taxon>Rhodobacterales</taxon>
        <taxon>Paracoccaceae</taxon>
        <taxon>Gemmobacter</taxon>
    </lineage>
</organism>
<evidence type="ECO:0000313" key="2">
    <source>
        <dbReference type="Proteomes" id="UP000598196"/>
    </source>
</evidence>
<reference evidence="1 2" key="1">
    <citation type="journal article" date="2014" name="Int. J. Syst. Evol. Microbiol.">
        <title>Complete genome sequence of Corynebacterium casei LMG S-19264T (=DSM 44701T), isolated from a smear-ripened cheese.</title>
        <authorList>
            <consortium name="US DOE Joint Genome Institute (JGI-PGF)"/>
            <person name="Walter F."/>
            <person name="Albersmeier A."/>
            <person name="Kalinowski J."/>
            <person name="Ruckert C."/>
        </authorList>
    </citation>
    <scope>NUCLEOTIDE SEQUENCE [LARGE SCALE GENOMIC DNA]</scope>
    <source>
        <strain evidence="1 2">CGMCC 1.7029</strain>
    </source>
</reference>
<dbReference type="RefSeq" id="WP_146285867.1">
    <property type="nucleotide sequence ID" value="NZ_BMLP01000001.1"/>
</dbReference>
<dbReference type="Proteomes" id="UP000598196">
    <property type="component" value="Unassembled WGS sequence"/>
</dbReference>
<dbReference type="AlphaFoldDB" id="A0A917YJ54"/>
<evidence type="ECO:0000313" key="1">
    <source>
        <dbReference type="EMBL" id="GGO24668.1"/>
    </source>
</evidence>
<gene>
    <name evidence="1" type="ORF">GCM10010991_03370</name>
</gene>
<sequence length="100" mass="10455">MRRLVAAAAAGSGLGPIVLSGLHGHSYLGDLRHSGVPFANPSGRVSPFANYAPDSGDSSAIDVGEGERCKKMWQFVNNATQGLQPSSGFAEKLLFSPRPD</sequence>
<accession>A0A917YJ54</accession>
<dbReference type="EMBL" id="BMLP01000001">
    <property type="protein sequence ID" value="GGO24668.1"/>
    <property type="molecule type" value="Genomic_DNA"/>
</dbReference>
<name>A0A917YJ54_9RHOB</name>
<comment type="caution">
    <text evidence="1">The sequence shown here is derived from an EMBL/GenBank/DDBJ whole genome shotgun (WGS) entry which is preliminary data.</text>
</comment>
<keyword evidence="2" id="KW-1185">Reference proteome</keyword>
<protein>
    <submittedName>
        <fullName evidence="1">Uncharacterized protein</fullName>
    </submittedName>
</protein>